<sequence>MNFVETQRQLGITPLNAMIGSINPLFRMPFDTVNKYKGSVIAESFKYHYDNNEFYRDLCLRKEISPNDIQGFTDLHKIPMIPVQTFKQCDSHLLMTSHLKDIEYEMRSTGTSGIPSVSRRDRVSVDNAFESVLMTYREFFRISRGMGLFLFPPTEEMPEMGMVKALNIFAGMLDGSANLVKKITFNPAHAVEKLLSWEGKHTRHIIGPPFLIHRLVKHCIDNEIKLNLEKNSLIITLGGWKQFTGKEIPRKDFNELCSKYLGVQIQNVRDMYGLVEANMLAVECREQEKHVPPWVHLSLRNPRNVLEEVEYGQRGVIAIYDPTCTSYPGFVLTEDVGYLKEDTTCECGRNGQKLVYISRMPGVEVGCCAINLEKFIEEKEKEVVSQGGTNV</sequence>
<feature type="domain" description="Acyl-protein synthetase LuxE" evidence="1">
    <location>
        <begin position="27"/>
        <end position="373"/>
    </location>
</feature>
<dbReference type="Pfam" id="PF04443">
    <property type="entry name" value="LuxE"/>
    <property type="match status" value="1"/>
</dbReference>
<dbReference type="RefSeq" id="WP_066194419.1">
    <property type="nucleotide sequence ID" value="NZ_JARSFA010000024.1"/>
</dbReference>
<organism evidence="2 3">
    <name type="scientific">Cytobacillus horneckiae</name>
    <dbReference type="NCBI Taxonomy" id="549687"/>
    <lineage>
        <taxon>Bacteria</taxon>
        <taxon>Bacillati</taxon>
        <taxon>Bacillota</taxon>
        <taxon>Bacilli</taxon>
        <taxon>Bacillales</taxon>
        <taxon>Bacillaceae</taxon>
        <taxon>Cytobacillus</taxon>
    </lineage>
</organism>
<dbReference type="Gene3D" id="3.40.50.12780">
    <property type="entry name" value="N-terminal domain of ligase-like"/>
    <property type="match status" value="1"/>
</dbReference>
<accession>A0A2N0ZAJ5</accession>
<evidence type="ECO:0000259" key="1">
    <source>
        <dbReference type="Pfam" id="PF04443"/>
    </source>
</evidence>
<dbReference type="AlphaFoldDB" id="A0A2N0ZAJ5"/>
<dbReference type="EMBL" id="PISD01000065">
    <property type="protein sequence ID" value="PKG26538.1"/>
    <property type="molecule type" value="Genomic_DNA"/>
</dbReference>
<protein>
    <submittedName>
        <fullName evidence="2">LuxE family acyl-protein synthetase</fullName>
    </submittedName>
</protein>
<dbReference type="GO" id="GO:0047474">
    <property type="term" value="F:long-chain fatty acid--protein ligase activity"/>
    <property type="evidence" value="ECO:0007669"/>
    <property type="project" value="InterPro"/>
</dbReference>
<keyword evidence="3" id="KW-1185">Reference proteome</keyword>
<dbReference type="InterPro" id="IPR042099">
    <property type="entry name" value="ANL_N_sf"/>
</dbReference>
<dbReference type="GO" id="GO:0008218">
    <property type="term" value="P:bioluminescence"/>
    <property type="evidence" value="ECO:0007669"/>
    <property type="project" value="InterPro"/>
</dbReference>
<gene>
    <name evidence="2" type="ORF">CWS20_23530</name>
</gene>
<dbReference type="InterPro" id="IPR007534">
    <property type="entry name" value="LuxE"/>
</dbReference>
<comment type="caution">
    <text evidence="2">The sequence shown here is derived from an EMBL/GenBank/DDBJ whole genome shotgun (WGS) entry which is preliminary data.</text>
</comment>
<evidence type="ECO:0000313" key="2">
    <source>
        <dbReference type="EMBL" id="PKG26538.1"/>
    </source>
</evidence>
<reference evidence="2 3" key="1">
    <citation type="journal article" date="2010" name="Int. J. Syst. Evol. Microbiol.">
        <title>Bacillus horneckiae sp. nov., isolated from a spacecraft-assembly clean room.</title>
        <authorList>
            <person name="Vaishampayan P."/>
            <person name="Probst A."/>
            <person name="Krishnamurthi S."/>
            <person name="Ghosh S."/>
            <person name="Osman S."/>
            <person name="McDowall A."/>
            <person name="Ruckmani A."/>
            <person name="Mayilraj S."/>
            <person name="Venkateswaran K."/>
        </authorList>
    </citation>
    <scope>NUCLEOTIDE SEQUENCE [LARGE SCALE GENOMIC DNA]</scope>
    <source>
        <strain evidence="3">1PO1SC</strain>
    </source>
</reference>
<proteinExistence type="predicted"/>
<dbReference type="SUPFAM" id="SSF56801">
    <property type="entry name" value="Acetyl-CoA synthetase-like"/>
    <property type="match status" value="1"/>
</dbReference>
<evidence type="ECO:0000313" key="3">
    <source>
        <dbReference type="Proteomes" id="UP000233343"/>
    </source>
</evidence>
<name>A0A2N0ZAJ5_9BACI</name>
<dbReference type="Proteomes" id="UP000233343">
    <property type="component" value="Unassembled WGS sequence"/>
</dbReference>